<name>A0ABN5AYF5_9GAMM</name>
<dbReference type="PANTHER" id="PTHR10859:SF91">
    <property type="entry name" value="DOLICHYL-PHOSPHATE BETA-GLUCOSYLTRANSFERASE"/>
    <property type="match status" value="1"/>
</dbReference>
<organism evidence="2 3">
    <name type="scientific">Francisella halioticida</name>
    <dbReference type="NCBI Taxonomy" id="549298"/>
    <lineage>
        <taxon>Bacteria</taxon>
        <taxon>Pseudomonadati</taxon>
        <taxon>Pseudomonadota</taxon>
        <taxon>Gammaproteobacteria</taxon>
        <taxon>Thiotrichales</taxon>
        <taxon>Francisellaceae</taxon>
        <taxon>Francisella</taxon>
    </lineage>
</organism>
<dbReference type="InterPro" id="IPR029044">
    <property type="entry name" value="Nucleotide-diphossugar_trans"/>
</dbReference>
<sequence>MAEINLCVIVPVYKHGKQIYDTIKNISKFNLPIIIIDDGNDKTTKESIKKLDSKFSNIVKTVMLSTNKGKGSAVTIGAKIAFELNYTHILQIDADGQHNFTDIPLFIDKINKYPFDLVSGIPIYDDSIPKSRLHGRKITNFWVAIETWTLQIKEAMCGFRIYPLTPYMQVAKKRGFSKGMGFDIDIIVRMYWAGINIQFIDTKIIYPKNGYSNFRMFKDNVKISWTHTKLVAGMLLRIPILLTRRKFN</sequence>
<dbReference type="RefSeq" id="WP_088773350.1">
    <property type="nucleotide sequence ID" value="NZ_AP023082.1"/>
</dbReference>
<dbReference type="PANTHER" id="PTHR10859">
    <property type="entry name" value="GLYCOSYL TRANSFERASE"/>
    <property type="match status" value="1"/>
</dbReference>
<dbReference type="InterPro" id="IPR001173">
    <property type="entry name" value="Glyco_trans_2-like"/>
</dbReference>
<proteinExistence type="predicted"/>
<dbReference type="SUPFAM" id="SSF53448">
    <property type="entry name" value="Nucleotide-diphospho-sugar transferases"/>
    <property type="match status" value="1"/>
</dbReference>
<feature type="domain" description="Glycosyltransferase 2-like" evidence="1">
    <location>
        <begin position="7"/>
        <end position="138"/>
    </location>
</feature>
<dbReference type="GO" id="GO:0016740">
    <property type="term" value="F:transferase activity"/>
    <property type="evidence" value="ECO:0007669"/>
    <property type="project" value="UniProtKB-KW"/>
</dbReference>
<dbReference type="CDD" id="cd04179">
    <property type="entry name" value="DPM_DPG-synthase_like"/>
    <property type="match status" value="1"/>
</dbReference>
<reference evidence="2 3" key="1">
    <citation type="submission" date="2017-06" db="EMBL/GenBank/DDBJ databases">
        <title>Complete genome of Francisella halioticida.</title>
        <authorList>
            <person name="Sjodin A."/>
        </authorList>
    </citation>
    <scope>NUCLEOTIDE SEQUENCE [LARGE SCALE GENOMIC DNA]</scope>
    <source>
        <strain evidence="2 3">DSM 23729</strain>
    </source>
</reference>
<dbReference type="EMBL" id="CP022132">
    <property type="protein sequence ID" value="ASG68891.1"/>
    <property type="molecule type" value="Genomic_DNA"/>
</dbReference>
<protein>
    <submittedName>
        <fullName evidence="2">Glycosyl transferase</fullName>
    </submittedName>
</protein>
<evidence type="ECO:0000259" key="1">
    <source>
        <dbReference type="Pfam" id="PF00535"/>
    </source>
</evidence>
<evidence type="ECO:0000313" key="3">
    <source>
        <dbReference type="Proteomes" id="UP000249910"/>
    </source>
</evidence>
<accession>A0ABN5AYF5</accession>
<dbReference type="Pfam" id="PF00535">
    <property type="entry name" value="Glycos_transf_2"/>
    <property type="match status" value="1"/>
</dbReference>
<evidence type="ECO:0000313" key="2">
    <source>
        <dbReference type="EMBL" id="ASG68891.1"/>
    </source>
</evidence>
<keyword evidence="2" id="KW-0808">Transferase</keyword>
<keyword evidence="3" id="KW-1185">Reference proteome</keyword>
<dbReference type="Proteomes" id="UP000249910">
    <property type="component" value="Chromosome"/>
</dbReference>
<dbReference type="Gene3D" id="3.90.550.10">
    <property type="entry name" value="Spore Coat Polysaccharide Biosynthesis Protein SpsA, Chain A"/>
    <property type="match status" value="1"/>
</dbReference>
<gene>
    <name evidence="2" type="ORF">CDV26_11340</name>
</gene>